<dbReference type="InterPro" id="IPR057326">
    <property type="entry name" value="KR_dom"/>
</dbReference>
<protein>
    <submittedName>
        <fullName evidence="5">Glucose 1-dehydrogenase</fullName>
        <ecNumber evidence="5">1.1.1.47</ecNumber>
    </submittedName>
</protein>
<dbReference type="EMBL" id="JAMQJY010000001">
    <property type="protein sequence ID" value="MCM2674218.1"/>
    <property type="molecule type" value="Genomic_DNA"/>
</dbReference>
<dbReference type="InterPro" id="IPR020904">
    <property type="entry name" value="Sc_DH/Rdtase_CS"/>
</dbReference>
<reference evidence="5" key="1">
    <citation type="submission" date="2022-06" db="EMBL/GenBank/DDBJ databases">
        <title>Alkalicoccobacillus porphyridii sp. nov., isolated from a marine red alga, Porphyridium purpureum and reclassification of Shouchella plakortidis and Shouchella gibsonii as Alkalicoccobacillus plakortidis comb. nov. and Alkalicoccobacillus gibsonii comb. nov.</title>
        <authorList>
            <person name="Kim K.H."/>
            <person name="Lee J.K."/>
            <person name="Han D.M."/>
            <person name="Baek J.H."/>
            <person name="Jeon C.O."/>
        </authorList>
    </citation>
    <scope>NUCLEOTIDE SEQUENCE</scope>
    <source>
        <strain evidence="5">DSM 19153</strain>
    </source>
</reference>
<dbReference type="GO" id="GO:0047936">
    <property type="term" value="F:glucose 1-dehydrogenase [NAD(P)+] activity"/>
    <property type="evidence" value="ECO:0007669"/>
    <property type="project" value="UniProtKB-EC"/>
</dbReference>
<dbReference type="PROSITE" id="PS00061">
    <property type="entry name" value="ADH_SHORT"/>
    <property type="match status" value="1"/>
</dbReference>
<dbReference type="SMART" id="SM00822">
    <property type="entry name" value="PKS_KR"/>
    <property type="match status" value="1"/>
</dbReference>
<keyword evidence="3" id="KW-0520">NAD</keyword>
<dbReference type="NCBIfam" id="NF005559">
    <property type="entry name" value="PRK07231.1"/>
    <property type="match status" value="1"/>
</dbReference>
<dbReference type="PANTHER" id="PTHR24321">
    <property type="entry name" value="DEHYDROGENASES, SHORT CHAIN"/>
    <property type="match status" value="1"/>
</dbReference>
<proteinExistence type="inferred from homology"/>
<organism evidence="5 6">
    <name type="scientific">Alkalicoccobacillus plakortidis</name>
    <dbReference type="NCBI Taxonomy" id="444060"/>
    <lineage>
        <taxon>Bacteria</taxon>
        <taxon>Bacillati</taxon>
        <taxon>Bacillota</taxon>
        <taxon>Bacilli</taxon>
        <taxon>Bacillales</taxon>
        <taxon>Bacillaceae</taxon>
        <taxon>Alkalicoccobacillus</taxon>
    </lineage>
</organism>
<dbReference type="Proteomes" id="UP001203665">
    <property type="component" value="Unassembled WGS sequence"/>
</dbReference>
<dbReference type="InterPro" id="IPR036291">
    <property type="entry name" value="NAD(P)-bd_dom_sf"/>
</dbReference>
<accession>A0ABT0XFT4</accession>
<evidence type="ECO:0000256" key="3">
    <source>
        <dbReference type="ARBA" id="ARBA00023027"/>
    </source>
</evidence>
<keyword evidence="6" id="KW-1185">Reference proteome</keyword>
<feature type="domain" description="Ketoreductase" evidence="4">
    <location>
        <begin position="6"/>
        <end position="185"/>
    </location>
</feature>
<evidence type="ECO:0000256" key="2">
    <source>
        <dbReference type="ARBA" id="ARBA00023002"/>
    </source>
</evidence>
<dbReference type="InterPro" id="IPR002347">
    <property type="entry name" value="SDR_fam"/>
</dbReference>
<evidence type="ECO:0000259" key="4">
    <source>
        <dbReference type="SMART" id="SM00822"/>
    </source>
</evidence>
<dbReference type="RefSeq" id="WP_251603434.1">
    <property type="nucleotide sequence ID" value="NZ_JAMQJY010000001.1"/>
</dbReference>
<dbReference type="NCBIfam" id="NF009466">
    <property type="entry name" value="PRK12826.1-2"/>
    <property type="match status" value="1"/>
</dbReference>
<dbReference type="EC" id="1.1.1.47" evidence="5"/>
<dbReference type="Pfam" id="PF13561">
    <property type="entry name" value="adh_short_C2"/>
    <property type="match status" value="1"/>
</dbReference>
<dbReference type="SUPFAM" id="SSF51735">
    <property type="entry name" value="NAD(P)-binding Rossmann-fold domains"/>
    <property type="match status" value="1"/>
</dbReference>
<gene>
    <name evidence="5" type="ORF">NDM98_00905</name>
</gene>
<comment type="similarity">
    <text evidence="1">Belongs to the short-chain dehydrogenases/reductases (SDR) family.</text>
</comment>
<evidence type="ECO:0000313" key="6">
    <source>
        <dbReference type="Proteomes" id="UP001203665"/>
    </source>
</evidence>
<evidence type="ECO:0000256" key="1">
    <source>
        <dbReference type="ARBA" id="ARBA00006484"/>
    </source>
</evidence>
<dbReference type="Gene3D" id="3.40.50.720">
    <property type="entry name" value="NAD(P)-binding Rossmann-like Domain"/>
    <property type="match status" value="1"/>
</dbReference>
<name>A0ABT0XFT4_9BACI</name>
<dbReference type="PRINTS" id="PR00081">
    <property type="entry name" value="GDHRDH"/>
</dbReference>
<dbReference type="PRINTS" id="PR00080">
    <property type="entry name" value="SDRFAMILY"/>
</dbReference>
<keyword evidence="2 5" id="KW-0560">Oxidoreductase</keyword>
<comment type="caution">
    <text evidence="5">The sequence shown here is derived from an EMBL/GenBank/DDBJ whole genome shotgun (WGS) entry which is preliminary data.</text>
</comment>
<dbReference type="PANTHER" id="PTHR24321:SF8">
    <property type="entry name" value="ESTRADIOL 17-BETA-DEHYDROGENASE 8-RELATED"/>
    <property type="match status" value="1"/>
</dbReference>
<evidence type="ECO:0000313" key="5">
    <source>
        <dbReference type="EMBL" id="MCM2674218.1"/>
    </source>
</evidence>
<sequence>MKLKDKVAIITGAGSGIGKATAEKFCAEGAKVVIADVKADVISSVVAALNENGSDAIGVSVDVTSSKDVEHLMKKTLEHYGRLDIVVNNAGVTQDAQLIKMTEEQFDKVMNVNVKGVFQIGQAAAKIMKEQQSGVILNASSVVGTYGNFGQTNYAASKWGVNGMTKTWARELGRFNIRVNAVAPGFISTPMVKKMPEKVLMMMKDKALLNRLGNPEDVANGYAFLASDEASFITGTILSVDGGVTL</sequence>